<organism evidence="1 2">
    <name type="scientific">Ktedonobacter racemifer DSM 44963</name>
    <dbReference type="NCBI Taxonomy" id="485913"/>
    <lineage>
        <taxon>Bacteria</taxon>
        <taxon>Bacillati</taxon>
        <taxon>Chloroflexota</taxon>
        <taxon>Ktedonobacteria</taxon>
        <taxon>Ktedonobacterales</taxon>
        <taxon>Ktedonobacteraceae</taxon>
        <taxon>Ktedonobacter</taxon>
    </lineage>
</organism>
<dbReference type="Proteomes" id="UP000004508">
    <property type="component" value="Unassembled WGS sequence"/>
</dbReference>
<dbReference type="InParanoid" id="D6U8P6"/>
<evidence type="ECO:0000313" key="2">
    <source>
        <dbReference type="Proteomes" id="UP000004508"/>
    </source>
</evidence>
<gene>
    <name evidence="1" type="ORF">Krac_0084</name>
</gene>
<evidence type="ECO:0000313" key="1">
    <source>
        <dbReference type="EMBL" id="EFH79606.1"/>
    </source>
</evidence>
<protein>
    <submittedName>
        <fullName evidence="1">Uncharacterized protein</fullName>
    </submittedName>
</protein>
<keyword evidence="2" id="KW-1185">Reference proteome</keyword>
<name>D6U8P6_KTERA</name>
<dbReference type="AlphaFoldDB" id="D6U8P6"/>
<comment type="caution">
    <text evidence="1">The sequence shown here is derived from an EMBL/GenBank/DDBJ whole genome shotgun (WGS) entry which is preliminary data.</text>
</comment>
<reference evidence="1 2" key="1">
    <citation type="journal article" date="2011" name="Stand. Genomic Sci.">
        <title>Non-contiguous finished genome sequence and contextual data of the filamentous soil bacterium Ktedonobacter racemifer type strain (SOSP1-21).</title>
        <authorList>
            <person name="Chang Y.J."/>
            <person name="Land M."/>
            <person name="Hauser L."/>
            <person name="Chertkov O."/>
            <person name="Del Rio T.G."/>
            <person name="Nolan M."/>
            <person name="Copeland A."/>
            <person name="Tice H."/>
            <person name="Cheng J.F."/>
            <person name="Lucas S."/>
            <person name="Han C."/>
            <person name="Goodwin L."/>
            <person name="Pitluck S."/>
            <person name="Ivanova N."/>
            <person name="Ovchinikova G."/>
            <person name="Pati A."/>
            <person name="Chen A."/>
            <person name="Palaniappan K."/>
            <person name="Mavromatis K."/>
            <person name="Liolios K."/>
            <person name="Brettin T."/>
            <person name="Fiebig A."/>
            <person name="Rohde M."/>
            <person name="Abt B."/>
            <person name="Goker M."/>
            <person name="Detter J.C."/>
            <person name="Woyke T."/>
            <person name="Bristow J."/>
            <person name="Eisen J.A."/>
            <person name="Markowitz V."/>
            <person name="Hugenholtz P."/>
            <person name="Kyrpides N.C."/>
            <person name="Klenk H.P."/>
            <person name="Lapidus A."/>
        </authorList>
    </citation>
    <scope>NUCLEOTIDE SEQUENCE [LARGE SCALE GENOMIC DNA]</scope>
    <source>
        <strain evidence="2">DSM 44963</strain>
    </source>
</reference>
<accession>D6U8P6</accession>
<dbReference type="RefSeq" id="WP_007923563.1">
    <property type="nucleotide sequence ID" value="NZ_ADVG01000006.1"/>
</dbReference>
<proteinExistence type="predicted"/>
<dbReference type="EMBL" id="ADVG01000006">
    <property type="protein sequence ID" value="EFH79606.1"/>
    <property type="molecule type" value="Genomic_DNA"/>
</dbReference>
<sequence>MGIFLSREEVRQELEQVKVQFDARVAQMESTLLAEIRQTFAVEASVKDALLQHTHSVPRFPQEIYQTPVNVIHLQNRIESFSKQLAVLTDVAENLGQLTSQVEQMKQTVAQLSPIAPDGEPKPIHEVIGAHTQRISDAIGNIHTAHSLWLAERMGELEEAGRTTANLHELLNRSRQNISPKPNIVELVPEPAVPAQENHTSEVVE</sequence>